<dbReference type="GO" id="GO:0043164">
    <property type="term" value="P:Gram-negative-bacterium-type cell wall biogenesis"/>
    <property type="evidence" value="ECO:0007669"/>
    <property type="project" value="TreeGrafter"/>
</dbReference>
<dbReference type="Pfam" id="PF02698">
    <property type="entry name" value="DUF218"/>
    <property type="match status" value="1"/>
</dbReference>
<dbReference type="Gene3D" id="3.40.50.620">
    <property type="entry name" value="HUPs"/>
    <property type="match status" value="1"/>
</dbReference>
<accession>A0A645A127</accession>
<dbReference type="GO" id="GO:0000270">
    <property type="term" value="P:peptidoglycan metabolic process"/>
    <property type="evidence" value="ECO:0007669"/>
    <property type="project" value="TreeGrafter"/>
</dbReference>
<dbReference type="AlphaFoldDB" id="A0A645A127"/>
<dbReference type="CDD" id="cd06259">
    <property type="entry name" value="YdcF-like"/>
    <property type="match status" value="1"/>
</dbReference>
<gene>
    <name evidence="3" type="ORF">SDC9_93448</name>
</gene>
<sequence length="259" mass="27991">MFLLYKLAGSMIVPPGLFIIILLLLAAVAWRKPRRKGLAFSLCLFAFILCVMSTSAGALLITGPLETLYKAKLPPQNADAAILVLAGGSSYDDKGSSVQPGVYAMERVYAAVQLAKERPGHSTLILSGGNVFGANDRSEAAALRDAARAMGWEGKTILEEKSRTTSENMSFSAKIIRQQGLNHVIIVTNAFHIPRAMRLAEKQMPYIQRYPCPSGRLTDPVIRGLSSFLPNSGDLNASCLGIREWAGITANKITGLVKR</sequence>
<dbReference type="PANTHER" id="PTHR30336">
    <property type="entry name" value="INNER MEMBRANE PROTEIN, PROBABLE PERMEASE"/>
    <property type="match status" value="1"/>
</dbReference>
<feature type="transmembrane region" description="Helical" evidence="1">
    <location>
        <begin position="37"/>
        <end position="61"/>
    </location>
</feature>
<feature type="domain" description="DUF218" evidence="2">
    <location>
        <begin position="81"/>
        <end position="247"/>
    </location>
</feature>
<protein>
    <recommendedName>
        <fullName evidence="2">DUF218 domain-containing protein</fullName>
    </recommendedName>
</protein>
<keyword evidence="1" id="KW-0812">Transmembrane</keyword>
<comment type="caution">
    <text evidence="3">The sequence shown here is derived from an EMBL/GenBank/DDBJ whole genome shotgun (WGS) entry which is preliminary data.</text>
</comment>
<feature type="transmembrane region" description="Helical" evidence="1">
    <location>
        <begin position="12"/>
        <end position="30"/>
    </location>
</feature>
<name>A0A645A127_9ZZZZ</name>
<dbReference type="InterPro" id="IPR003848">
    <property type="entry name" value="DUF218"/>
</dbReference>
<proteinExistence type="predicted"/>
<organism evidence="3">
    <name type="scientific">bioreactor metagenome</name>
    <dbReference type="NCBI Taxonomy" id="1076179"/>
    <lineage>
        <taxon>unclassified sequences</taxon>
        <taxon>metagenomes</taxon>
        <taxon>ecological metagenomes</taxon>
    </lineage>
</organism>
<evidence type="ECO:0000313" key="3">
    <source>
        <dbReference type="EMBL" id="MPM46742.1"/>
    </source>
</evidence>
<dbReference type="PANTHER" id="PTHR30336:SF4">
    <property type="entry name" value="ENVELOPE BIOGENESIS FACTOR ELYC"/>
    <property type="match status" value="1"/>
</dbReference>
<dbReference type="InterPro" id="IPR014729">
    <property type="entry name" value="Rossmann-like_a/b/a_fold"/>
</dbReference>
<keyword evidence="1" id="KW-0472">Membrane</keyword>
<keyword evidence="1" id="KW-1133">Transmembrane helix</keyword>
<dbReference type="GO" id="GO:0005886">
    <property type="term" value="C:plasma membrane"/>
    <property type="evidence" value="ECO:0007669"/>
    <property type="project" value="TreeGrafter"/>
</dbReference>
<evidence type="ECO:0000256" key="1">
    <source>
        <dbReference type="SAM" id="Phobius"/>
    </source>
</evidence>
<dbReference type="InterPro" id="IPR051599">
    <property type="entry name" value="Cell_Envelope_Assoc"/>
</dbReference>
<reference evidence="3" key="1">
    <citation type="submission" date="2019-08" db="EMBL/GenBank/DDBJ databases">
        <authorList>
            <person name="Kucharzyk K."/>
            <person name="Murdoch R.W."/>
            <person name="Higgins S."/>
            <person name="Loffler F."/>
        </authorList>
    </citation>
    <scope>NUCLEOTIDE SEQUENCE</scope>
</reference>
<evidence type="ECO:0000259" key="2">
    <source>
        <dbReference type="Pfam" id="PF02698"/>
    </source>
</evidence>
<dbReference type="EMBL" id="VSSQ01011396">
    <property type="protein sequence ID" value="MPM46742.1"/>
    <property type="molecule type" value="Genomic_DNA"/>
</dbReference>